<dbReference type="Gene3D" id="3.40.50.150">
    <property type="entry name" value="Vaccinia Virus protein VP39"/>
    <property type="match status" value="1"/>
</dbReference>
<evidence type="ECO:0000256" key="2">
    <source>
        <dbReference type="ARBA" id="ARBA00022679"/>
    </source>
</evidence>
<dbReference type="PANTHER" id="PTHR43591:SF24">
    <property type="entry name" value="2-METHOXY-6-POLYPRENYL-1,4-BENZOQUINOL METHYLASE, MITOCHONDRIAL"/>
    <property type="match status" value="1"/>
</dbReference>
<keyword evidence="5" id="KW-1133">Transmembrane helix</keyword>
<sequence length="285" mass="30931">MTGMAHSLLPETETASSSSSSSRLSTSVNVYDVTDASAGFQLPGHTKLSFVSAMFDKIAPGYDTMNLLISLGQTSLWRYLCFRTILAQLVQLGCTSKGARVLDVGCGSGISTYALRRQCAPKLRVETTGVDPSPRMLEVARRNDPDGCYELGNAENLASSFGSDSFDAVYSVYTLRNFSDVRLAVRAMTRVLRPGGALVLLDAFPPPKGSFMQLALRFWMNVVVAGIVRVFAFADAKAYRYLASSIEQTRSAEETAEVLRDEGLKDVRVVNYTFGAAAMLVGVKR</sequence>
<dbReference type="SUPFAM" id="SSF53335">
    <property type="entry name" value="S-adenosyl-L-methionine-dependent methyltransferases"/>
    <property type="match status" value="1"/>
</dbReference>
<keyword evidence="1" id="KW-0489">Methyltransferase</keyword>
<organism evidence="6 7">
    <name type="scientific">Pycnococcus provasolii</name>
    <dbReference type="NCBI Taxonomy" id="41880"/>
    <lineage>
        <taxon>Eukaryota</taxon>
        <taxon>Viridiplantae</taxon>
        <taxon>Chlorophyta</taxon>
        <taxon>Pseudoscourfieldiophyceae</taxon>
        <taxon>Pseudoscourfieldiales</taxon>
        <taxon>Pycnococcaceae</taxon>
        <taxon>Pycnococcus</taxon>
    </lineage>
</organism>
<feature type="transmembrane region" description="Helical" evidence="5">
    <location>
        <begin position="214"/>
        <end position="234"/>
    </location>
</feature>
<reference evidence="6" key="1">
    <citation type="submission" date="2020-10" db="EMBL/GenBank/DDBJ databases">
        <title>Unveiling of a novel bifunctional photoreceptor, Dualchrome1, isolated from a cosmopolitan green alga.</title>
        <authorList>
            <person name="Suzuki S."/>
            <person name="Kawachi M."/>
        </authorList>
    </citation>
    <scope>NUCLEOTIDE SEQUENCE</scope>
    <source>
        <strain evidence="6">NIES 2893</strain>
    </source>
</reference>
<evidence type="ECO:0000313" key="7">
    <source>
        <dbReference type="Proteomes" id="UP000660262"/>
    </source>
</evidence>
<gene>
    <name evidence="6" type="ORF">PPROV_000518600</name>
</gene>
<feature type="region of interest" description="Disordered" evidence="4">
    <location>
        <begin position="1"/>
        <end position="22"/>
    </location>
</feature>
<comment type="caution">
    <text evidence="6">The sequence shown here is derived from an EMBL/GenBank/DDBJ whole genome shotgun (WGS) entry which is preliminary data.</text>
</comment>
<keyword evidence="5" id="KW-0812">Transmembrane</keyword>
<keyword evidence="5" id="KW-0472">Membrane</keyword>
<proteinExistence type="predicted"/>
<dbReference type="AlphaFoldDB" id="A0A830HLK6"/>
<dbReference type="Proteomes" id="UP000660262">
    <property type="component" value="Unassembled WGS sequence"/>
</dbReference>
<keyword evidence="7" id="KW-1185">Reference proteome</keyword>
<name>A0A830HLK6_9CHLO</name>
<dbReference type="GO" id="GO:0008168">
    <property type="term" value="F:methyltransferase activity"/>
    <property type="evidence" value="ECO:0007669"/>
    <property type="project" value="UniProtKB-KW"/>
</dbReference>
<evidence type="ECO:0000256" key="1">
    <source>
        <dbReference type="ARBA" id="ARBA00022603"/>
    </source>
</evidence>
<evidence type="ECO:0000313" key="6">
    <source>
        <dbReference type="EMBL" id="GHP06441.1"/>
    </source>
</evidence>
<keyword evidence="3" id="KW-0949">S-adenosyl-L-methionine</keyword>
<keyword evidence="2" id="KW-0808">Transferase</keyword>
<evidence type="ECO:0000256" key="3">
    <source>
        <dbReference type="ARBA" id="ARBA00022691"/>
    </source>
</evidence>
<dbReference type="OrthoDB" id="8300214at2759"/>
<dbReference type="EMBL" id="BNJQ01000013">
    <property type="protein sequence ID" value="GHP06441.1"/>
    <property type="molecule type" value="Genomic_DNA"/>
</dbReference>
<dbReference type="Pfam" id="PF01209">
    <property type="entry name" value="Ubie_methyltran"/>
    <property type="match status" value="1"/>
</dbReference>
<dbReference type="PANTHER" id="PTHR43591">
    <property type="entry name" value="METHYLTRANSFERASE"/>
    <property type="match status" value="1"/>
</dbReference>
<dbReference type="PROSITE" id="PS51608">
    <property type="entry name" value="SAM_MT_UBIE"/>
    <property type="match status" value="1"/>
</dbReference>
<dbReference type="CDD" id="cd02440">
    <property type="entry name" value="AdoMet_MTases"/>
    <property type="match status" value="1"/>
</dbReference>
<dbReference type="InterPro" id="IPR004033">
    <property type="entry name" value="UbiE/COQ5_MeTrFase"/>
</dbReference>
<feature type="compositionally biased region" description="Low complexity" evidence="4">
    <location>
        <begin position="7"/>
        <end position="22"/>
    </location>
</feature>
<accession>A0A830HLK6</accession>
<dbReference type="InterPro" id="IPR029063">
    <property type="entry name" value="SAM-dependent_MTases_sf"/>
</dbReference>
<protein>
    <submittedName>
        <fullName evidence="6">Uncharacterized protein</fullName>
    </submittedName>
</protein>
<evidence type="ECO:0000256" key="4">
    <source>
        <dbReference type="SAM" id="MobiDB-lite"/>
    </source>
</evidence>
<dbReference type="GO" id="GO:0032259">
    <property type="term" value="P:methylation"/>
    <property type="evidence" value="ECO:0007669"/>
    <property type="project" value="UniProtKB-KW"/>
</dbReference>
<evidence type="ECO:0000256" key="5">
    <source>
        <dbReference type="SAM" id="Phobius"/>
    </source>
</evidence>